<accession>W9VFA6</accession>
<protein>
    <recommendedName>
        <fullName evidence="3">Transposase</fullName>
    </recommendedName>
</protein>
<gene>
    <name evidence="1" type="ORF">D779_1074</name>
</gene>
<sequence>MPVAGPALTLVLANGLRLEVGADFEPRTLRRVLAVLQEPLAA</sequence>
<evidence type="ECO:0000313" key="1">
    <source>
        <dbReference type="EMBL" id="EXJ15686.1"/>
    </source>
</evidence>
<dbReference type="EMBL" id="AONC01000022">
    <property type="protein sequence ID" value="EXJ15686.1"/>
    <property type="molecule type" value="Genomic_DNA"/>
</dbReference>
<name>W9VFA6_9GAMM</name>
<dbReference type="AlphaFoldDB" id="W9VFA6"/>
<comment type="caution">
    <text evidence="1">The sequence shown here is derived from an EMBL/GenBank/DDBJ whole genome shotgun (WGS) entry which is preliminary data.</text>
</comment>
<evidence type="ECO:0000313" key="2">
    <source>
        <dbReference type="Proteomes" id="UP000019460"/>
    </source>
</evidence>
<organism evidence="1 2">
    <name type="scientific">Imhoffiella purpurea</name>
    <dbReference type="NCBI Taxonomy" id="1249627"/>
    <lineage>
        <taxon>Bacteria</taxon>
        <taxon>Pseudomonadati</taxon>
        <taxon>Pseudomonadota</taxon>
        <taxon>Gammaproteobacteria</taxon>
        <taxon>Chromatiales</taxon>
        <taxon>Chromatiaceae</taxon>
        <taxon>Imhoffiella</taxon>
    </lineage>
</organism>
<proteinExistence type="predicted"/>
<reference evidence="1 2" key="1">
    <citation type="submission" date="2012-11" db="EMBL/GenBank/DDBJ databases">
        <title>Genome assembly of Thiorhodococcus sp. AK35.</title>
        <authorList>
            <person name="Nupur N."/>
            <person name="Khatri I."/>
            <person name="Subramanian S."/>
            <person name="Pinnaka A."/>
        </authorList>
    </citation>
    <scope>NUCLEOTIDE SEQUENCE [LARGE SCALE GENOMIC DNA]</scope>
    <source>
        <strain evidence="1 2">AK35</strain>
    </source>
</reference>
<dbReference type="Proteomes" id="UP000019460">
    <property type="component" value="Unassembled WGS sequence"/>
</dbReference>
<evidence type="ECO:0008006" key="3">
    <source>
        <dbReference type="Google" id="ProtNLM"/>
    </source>
</evidence>
<keyword evidence="2" id="KW-1185">Reference proteome</keyword>
<dbReference type="STRING" id="1249627.D779_1074"/>